<gene>
    <name evidence="9" type="ORF">D0U04_27330</name>
    <name evidence="8" type="ORF">DJ93_535</name>
</gene>
<dbReference type="Pfam" id="PF03323">
    <property type="entry name" value="GerA"/>
    <property type="match status" value="1"/>
</dbReference>
<comment type="subcellular location">
    <subcellularLocation>
        <location evidence="6">Cell membrane</location>
    </subcellularLocation>
    <subcellularLocation>
        <location evidence="1">Membrane</location>
        <topology evidence="1">Multi-pass membrane protein</topology>
    </subcellularLocation>
</comment>
<dbReference type="Proteomes" id="UP000264294">
    <property type="component" value="Unassembled WGS sequence"/>
</dbReference>
<comment type="similarity">
    <text evidence="2 6">Belongs to the GerABKA family.</text>
</comment>
<evidence type="ECO:0000313" key="11">
    <source>
        <dbReference type="Proteomes" id="UP000264294"/>
    </source>
</evidence>
<dbReference type="InterPro" id="IPR004995">
    <property type="entry name" value="Spore_Ger"/>
</dbReference>
<keyword evidence="4 7" id="KW-1133">Transmembrane helix</keyword>
<sequence>MNFMKKMFKLKLKHSIVQEYSDFENVQKKENLKINLQENLIKVKETFGYSTDLIVREISIGNREKVRIGILYIDGLSDKDSIHSSIMESLMLDINNQKMEDATSSGNDILELLEQSILTIGNIKKIEHFEDLNTSLLSGNTILLIDGYVQGLKASTAGWENRGVQEPTSQTVIRGPKDGFSENLRTNTALIRRKIKSPNLWLETITLGRETQTNISIMYMKGIVNDKTVEDVKQRLELIDIDGILESGYIEELIQDKTYTPFPTIYNTERPDVIAAGLLEGRIAILVDGTPFVLLVPAILIQFIQSAEDYYQRSDFGIIRMVRLLAFFLALLAPSIYIALTTFHQEMIPTALLISVAAQREGVPFPAFIEALIMEITFEILREAGVRMPRAVGQAVSIVGALVIGQAAVEAGIVSAAMVIVVAITAISNFAIPSYNLGIAIRISRFGFIVLAAGFGLFGIILGIFTLILHLCSLHSFDIPYMAPLAPFNVTDQKDTIFRFPIWKMKNRPKLLNHKNMKHQSNISRDRLNKKWNN</sequence>
<dbReference type="GO" id="GO:0009847">
    <property type="term" value="P:spore germination"/>
    <property type="evidence" value="ECO:0007669"/>
    <property type="project" value="UniProtKB-UniRule"/>
</dbReference>
<keyword evidence="3 7" id="KW-0812">Transmembrane</keyword>
<dbReference type="RefSeq" id="WP_042979187.1">
    <property type="nucleotide sequence ID" value="NZ_JMQC01000008.1"/>
</dbReference>
<evidence type="ECO:0000313" key="10">
    <source>
        <dbReference type="Proteomes" id="UP000029389"/>
    </source>
</evidence>
<comment type="caution">
    <text evidence="8">The sequence shown here is derived from an EMBL/GenBank/DDBJ whole genome shotgun (WGS) entry which is preliminary data.</text>
</comment>
<dbReference type="Proteomes" id="UP000029389">
    <property type="component" value="Unassembled WGS sequence"/>
</dbReference>
<evidence type="ECO:0000256" key="3">
    <source>
        <dbReference type="ARBA" id="ARBA00022692"/>
    </source>
</evidence>
<dbReference type="PATRIC" id="fig|1405.8.peg.710"/>
<dbReference type="PANTHER" id="PTHR22550">
    <property type="entry name" value="SPORE GERMINATION PROTEIN"/>
    <property type="match status" value="1"/>
</dbReference>
<organism evidence="8 10">
    <name type="scientific">Bacillus clarus</name>
    <dbReference type="NCBI Taxonomy" id="2338372"/>
    <lineage>
        <taxon>Bacteria</taxon>
        <taxon>Bacillati</taxon>
        <taxon>Bacillota</taxon>
        <taxon>Bacilli</taxon>
        <taxon>Bacillales</taxon>
        <taxon>Bacillaceae</taxon>
        <taxon>Bacillus</taxon>
        <taxon>Bacillus cereus group</taxon>
    </lineage>
</organism>
<evidence type="ECO:0000313" key="8">
    <source>
        <dbReference type="EMBL" id="KFM99028.1"/>
    </source>
</evidence>
<dbReference type="PANTHER" id="PTHR22550:SF5">
    <property type="entry name" value="LEUCINE ZIPPER PROTEIN 4"/>
    <property type="match status" value="1"/>
</dbReference>
<feature type="transmembrane region" description="Helical" evidence="7">
    <location>
        <begin position="324"/>
        <end position="343"/>
    </location>
</feature>
<dbReference type="EMBL" id="QVOD01000062">
    <property type="protein sequence ID" value="RFT62702.1"/>
    <property type="molecule type" value="Genomic_DNA"/>
</dbReference>
<feature type="transmembrane region" description="Helical" evidence="7">
    <location>
        <begin position="283"/>
        <end position="304"/>
    </location>
</feature>
<dbReference type="GO" id="GO:0005886">
    <property type="term" value="C:plasma membrane"/>
    <property type="evidence" value="ECO:0007669"/>
    <property type="project" value="UniProtKB-SubCell"/>
</dbReference>
<proteinExistence type="inferred from homology"/>
<feature type="transmembrane region" description="Helical" evidence="7">
    <location>
        <begin position="447"/>
        <end position="471"/>
    </location>
</feature>
<evidence type="ECO:0000313" key="9">
    <source>
        <dbReference type="EMBL" id="RFT62702.1"/>
    </source>
</evidence>
<dbReference type="InterPro" id="IPR050768">
    <property type="entry name" value="UPF0353/GerABKA_families"/>
</dbReference>
<evidence type="ECO:0000256" key="4">
    <source>
        <dbReference type="ARBA" id="ARBA00022989"/>
    </source>
</evidence>
<keyword evidence="5 6" id="KW-0472">Membrane</keyword>
<evidence type="ECO:0000256" key="7">
    <source>
        <dbReference type="SAM" id="Phobius"/>
    </source>
</evidence>
<dbReference type="EMBL" id="JMQC01000008">
    <property type="protein sequence ID" value="KFM99028.1"/>
    <property type="molecule type" value="Genomic_DNA"/>
</dbReference>
<protein>
    <submittedName>
        <fullName evidence="8">GerA spore germination family protein</fullName>
    </submittedName>
    <submittedName>
        <fullName evidence="9">Spore germination protein</fullName>
    </submittedName>
</protein>
<name>A0A090YJP6_9BACI</name>
<feature type="transmembrane region" description="Helical" evidence="7">
    <location>
        <begin position="415"/>
        <end position="435"/>
    </location>
</feature>
<accession>A0A090YJP6</accession>
<dbReference type="AlphaFoldDB" id="A0A090YJP6"/>
<evidence type="ECO:0000256" key="2">
    <source>
        <dbReference type="ARBA" id="ARBA00005278"/>
    </source>
</evidence>
<evidence type="ECO:0000256" key="6">
    <source>
        <dbReference type="PIRNR" id="PIRNR005690"/>
    </source>
</evidence>
<reference evidence="8 10" key="1">
    <citation type="submission" date="2014-04" db="EMBL/GenBank/DDBJ databases">
        <authorList>
            <person name="Bishop-Lilly K.A."/>
            <person name="Broomall S.M."/>
            <person name="Chain P.S."/>
            <person name="Chertkov O."/>
            <person name="Coyne S.R."/>
            <person name="Daligault H.E."/>
            <person name="Davenport K.W."/>
            <person name="Erkkila T."/>
            <person name="Frey K.G."/>
            <person name="Gibbons H.S."/>
            <person name="Gu W."/>
            <person name="Jaissle J."/>
            <person name="Johnson S.L."/>
            <person name="Koroleva G.I."/>
            <person name="Ladner J.T."/>
            <person name="Lo C.-C."/>
            <person name="Minogue T.D."/>
            <person name="Munk C."/>
            <person name="Palacios G.F."/>
            <person name="Redden C.L."/>
            <person name="Rosenzweig C.N."/>
            <person name="Scholz M.B."/>
            <person name="Teshima H."/>
            <person name="Xu Y."/>
        </authorList>
    </citation>
    <scope>NUCLEOTIDE SEQUENCE [LARGE SCALE GENOMIC DNA]</scope>
    <source>
        <strain evidence="8 10">BHP</strain>
    </source>
</reference>
<evidence type="ECO:0000256" key="5">
    <source>
        <dbReference type="ARBA" id="ARBA00023136"/>
    </source>
</evidence>
<evidence type="ECO:0000256" key="1">
    <source>
        <dbReference type="ARBA" id="ARBA00004141"/>
    </source>
</evidence>
<keyword evidence="11" id="KW-1185">Reference proteome</keyword>
<dbReference type="PIRSF" id="PIRSF005690">
    <property type="entry name" value="GerBA"/>
    <property type="match status" value="1"/>
</dbReference>
<reference evidence="9 11" key="2">
    <citation type="submission" date="2018-08" db="EMBL/GenBank/DDBJ databases">
        <title>Bacillus clarus sp. nov. strain PS00077A.</title>
        <authorList>
            <person name="Mendez Acevedo M."/>
            <person name="Carroll L."/>
            <person name="Mukherjee M."/>
            <person name="Wiedmann M."/>
            <person name="Kovac J."/>
        </authorList>
    </citation>
    <scope>NUCLEOTIDE SEQUENCE [LARGE SCALE GENOMIC DNA]</scope>
    <source>
        <strain evidence="9 11">PS00077A</strain>
    </source>
</reference>